<dbReference type="EMBL" id="CP032624">
    <property type="protein sequence ID" value="AYG03572.1"/>
    <property type="molecule type" value="Genomic_DNA"/>
</dbReference>
<protein>
    <submittedName>
        <fullName evidence="1">DUF1048 domain-containing protein</fullName>
    </submittedName>
</protein>
<dbReference type="OrthoDB" id="8083683at2"/>
<name>A0A387BMF7_9MICO</name>
<dbReference type="AlphaFoldDB" id="A0A387BMF7"/>
<dbReference type="RefSeq" id="WP_120789104.1">
    <property type="nucleotide sequence ID" value="NZ_CP032624.1"/>
</dbReference>
<dbReference type="Gene3D" id="1.10.1900.10">
    <property type="entry name" value="c-terminal domain of poly(a) binding protein"/>
    <property type="match status" value="1"/>
</dbReference>
<proteinExistence type="predicted"/>
<dbReference type="Proteomes" id="UP000275069">
    <property type="component" value="Chromosome"/>
</dbReference>
<gene>
    <name evidence="1" type="ORF">D7I44_08530</name>
</gene>
<evidence type="ECO:0000313" key="2">
    <source>
        <dbReference type="Proteomes" id="UP000275069"/>
    </source>
</evidence>
<keyword evidence="2" id="KW-1185">Reference proteome</keyword>
<evidence type="ECO:0000313" key="1">
    <source>
        <dbReference type="EMBL" id="AYG03572.1"/>
    </source>
</evidence>
<dbReference type="Pfam" id="PF06304">
    <property type="entry name" value="DUF1048"/>
    <property type="match status" value="1"/>
</dbReference>
<sequence length="118" mass="13481">MANLIEKVTGDFAGKRRWREYKARVKALPSGYREAAEATERYLMYFGSISSDMTIFEDLIDLFERAAVDGTPIRDIVGDDPVAFIEEFKENYMKDGWVVKERRRYADAIARAAGEKGS</sequence>
<dbReference type="SUPFAM" id="SSF158560">
    <property type="entry name" value="BH3980-like"/>
    <property type="match status" value="1"/>
</dbReference>
<accession>A0A387BMF7</accession>
<dbReference type="InterPro" id="IPR008316">
    <property type="entry name" value="UCP029876"/>
</dbReference>
<dbReference type="KEGG" id="gry:D7I44_08530"/>
<organism evidence="1 2">
    <name type="scientific">Gryllotalpicola protaetiae</name>
    <dbReference type="NCBI Taxonomy" id="2419771"/>
    <lineage>
        <taxon>Bacteria</taxon>
        <taxon>Bacillati</taxon>
        <taxon>Actinomycetota</taxon>
        <taxon>Actinomycetes</taxon>
        <taxon>Micrococcales</taxon>
        <taxon>Microbacteriaceae</taxon>
        <taxon>Gryllotalpicola</taxon>
    </lineage>
</organism>
<reference evidence="1 2" key="1">
    <citation type="submission" date="2018-09" db="EMBL/GenBank/DDBJ databases">
        <title>Genome sequencing of strain 2DFW10M-5.</title>
        <authorList>
            <person name="Heo J."/>
            <person name="Kim S.-J."/>
            <person name="Kwon S.-W."/>
        </authorList>
    </citation>
    <scope>NUCLEOTIDE SEQUENCE [LARGE SCALE GENOMIC DNA]</scope>
    <source>
        <strain evidence="1 2">2DFW10M-5</strain>
    </source>
</reference>